<dbReference type="EMBL" id="JBFOLJ010000007">
    <property type="protein sequence ID" value="KAL2520454.1"/>
    <property type="molecule type" value="Genomic_DNA"/>
</dbReference>
<dbReference type="AlphaFoldDB" id="A0ABD1U609"/>
<dbReference type="SUPFAM" id="SSF57997">
    <property type="entry name" value="Tropomyosin"/>
    <property type="match status" value="1"/>
</dbReference>
<evidence type="ECO:0000313" key="2">
    <source>
        <dbReference type="EMBL" id="KAL2520454.1"/>
    </source>
</evidence>
<proteinExistence type="predicted"/>
<keyword evidence="3" id="KW-1185">Reference proteome</keyword>
<evidence type="ECO:0000313" key="3">
    <source>
        <dbReference type="Proteomes" id="UP001604277"/>
    </source>
</evidence>
<name>A0ABD1U609_9LAMI</name>
<protein>
    <submittedName>
        <fullName evidence="2">Uncharacterized protein</fullName>
    </submittedName>
</protein>
<organism evidence="2 3">
    <name type="scientific">Forsythia ovata</name>
    <dbReference type="NCBI Taxonomy" id="205694"/>
    <lineage>
        <taxon>Eukaryota</taxon>
        <taxon>Viridiplantae</taxon>
        <taxon>Streptophyta</taxon>
        <taxon>Embryophyta</taxon>
        <taxon>Tracheophyta</taxon>
        <taxon>Spermatophyta</taxon>
        <taxon>Magnoliopsida</taxon>
        <taxon>eudicotyledons</taxon>
        <taxon>Gunneridae</taxon>
        <taxon>Pentapetalae</taxon>
        <taxon>asterids</taxon>
        <taxon>lamiids</taxon>
        <taxon>Lamiales</taxon>
        <taxon>Oleaceae</taxon>
        <taxon>Forsythieae</taxon>
        <taxon>Forsythia</taxon>
    </lineage>
</organism>
<evidence type="ECO:0000256" key="1">
    <source>
        <dbReference type="SAM" id="Coils"/>
    </source>
</evidence>
<comment type="caution">
    <text evidence="2">The sequence shown here is derived from an EMBL/GenBank/DDBJ whole genome shotgun (WGS) entry which is preliminary data.</text>
</comment>
<gene>
    <name evidence="2" type="ORF">Fot_24377</name>
</gene>
<accession>A0ABD1U609</accession>
<reference evidence="3" key="1">
    <citation type="submission" date="2024-07" db="EMBL/GenBank/DDBJ databases">
        <title>Two chromosome-level genome assemblies of Korean endemic species Abeliophyllum distichum and Forsythia ovata (Oleaceae).</title>
        <authorList>
            <person name="Jang H."/>
        </authorList>
    </citation>
    <scope>NUCLEOTIDE SEQUENCE [LARGE SCALE GENOMIC DNA]</scope>
</reference>
<feature type="coiled-coil region" evidence="1">
    <location>
        <begin position="89"/>
        <end position="172"/>
    </location>
</feature>
<sequence length="219" mass="25093">MLLEHLTKAVITVDSFWTEGLAKFSVQSSPERKLTVAKALAVLIEEVEIRVRDLELTKRNADTTICNVDKIIKDRDHFQERATWLQGSLNESKNEEKLLAEERDKLKKDLQNAESDVAKFSKRYDHATHAQAVTAKALEEANNQRKGLVDKVAKFEDALDSLKVECSALKEANLKLEKGTEEMVKAGVENFRNQFEFTHDYENLQAFFVNFKPDRCFQS</sequence>
<keyword evidence="1" id="KW-0175">Coiled coil</keyword>
<dbReference type="Proteomes" id="UP001604277">
    <property type="component" value="Unassembled WGS sequence"/>
</dbReference>